<name>A0A5N6UYR9_ASPTM</name>
<dbReference type="InterPro" id="IPR000182">
    <property type="entry name" value="GNAT_dom"/>
</dbReference>
<dbReference type="OrthoDB" id="41532at2759"/>
<gene>
    <name evidence="2" type="ORF">BDV40DRAFT_298981</name>
</gene>
<dbReference type="PROSITE" id="PS51186">
    <property type="entry name" value="GNAT"/>
    <property type="match status" value="1"/>
</dbReference>
<dbReference type="Gene3D" id="3.40.630.30">
    <property type="match status" value="1"/>
</dbReference>
<sequence length="179" mass="19837">MASNDPPFRIIPAHNAKHIEAAKALFMSYAEWLGLDLTFQGFASELQSLPGQYAAPHGELLLAYSTEEKIPIGCVAVRPLKQISGENQGDVQSHKGYCEMKRLYVSPEARGTGLGKALVKSIVERAKDLGYKEMRLDTLPSMMSAIQLYKRVGFLEIAPYYETPLEGTLFLGLDLTRKT</sequence>
<dbReference type="EMBL" id="ML738613">
    <property type="protein sequence ID" value="KAE8163839.1"/>
    <property type="molecule type" value="Genomic_DNA"/>
</dbReference>
<protein>
    <submittedName>
        <fullName evidence="2">Acyl-CoA N-acyltransferase</fullName>
    </submittedName>
</protein>
<proteinExistence type="predicted"/>
<keyword evidence="2" id="KW-0808">Transferase</keyword>
<dbReference type="Proteomes" id="UP000326950">
    <property type="component" value="Unassembled WGS sequence"/>
</dbReference>
<evidence type="ECO:0000259" key="1">
    <source>
        <dbReference type="PROSITE" id="PS51186"/>
    </source>
</evidence>
<organism evidence="2 3">
    <name type="scientific">Aspergillus tamarii</name>
    <dbReference type="NCBI Taxonomy" id="41984"/>
    <lineage>
        <taxon>Eukaryota</taxon>
        <taxon>Fungi</taxon>
        <taxon>Dikarya</taxon>
        <taxon>Ascomycota</taxon>
        <taxon>Pezizomycotina</taxon>
        <taxon>Eurotiomycetes</taxon>
        <taxon>Eurotiomycetidae</taxon>
        <taxon>Eurotiales</taxon>
        <taxon>Aspergillaceae</taxon>
        <taxon>Aspergillus</taxon>
        <taxon>Aspergillus subgen. Circumdati</taxon>
    </lineage>
</organism>
<dbReference type="PANTHER" id="PTHR43305:SF1">
    <property type="entry name" value="FAMILY N-ACETYLTRANSFERASE, PUTATIVE (AFU_ORTHOLOGUE AFUA_2G01380)-RELATED"/>
    <property type="match status" value="1"/>
</dbReference>
<dbReference type="PANTHER" id="PTHR43305">
    <property type="entry name" value="FAMILY N-ACETYLTRANSFERASE, PUTATIVE (AFU_ORTHOLOGUE AFUA_2G01380)-RELATED"/>
    <property type="match status" value="1"/>
</dbReference>
<keyword evidence="2" id="KW-0012">Acyltransferase</keyword>
<dbReference type="CDD" id="cd04301">
    <property type="entry name" value="NAT_SF"/>
    <property type="match status" value="1"/>
</dbReference>
<reference evidence="2 3" key="1">
    <citation type="submission" date="2019-04" db="EMBL/GenBank/DDBJ databases">
        <title>Friends and foes A comparative genomics study of 23 Aspergillus species from section Flavi.</title>
        <authorList>
            <consortium name="DOE Joint Genome Institute"/>
            <person name="Kjaerbolling I."/>
            <person name="Vesth T."/>
            <person name="Frisvad J.C."/>
            <person name="Nybo J.L."/>
            <person name="Theobald S."/>
            <person name="Kildgaard S."/>
            <person name="Isbrandt T."/>
            <person name="Kuo A."/>
            <person name="Sato A."/>
            <person name="Lyhne E.K."/>
            <person name="Kogle M.E."/>
            <person name="Wiebenga A."/>
            <person name="Kun R.S."/>
            <person name="Lubbers R.J."/>
            <person name="Makela M.R."/>
            <person name="Barry K."/>
            <person name="Chovatia M."/>
            <person name="Clum A."/>
            <person name="Daum C."/>
            <person name="Haridas S."/>
            <person name="He G."/>
            <person name="LaButti K."/>
            <person name="Lipzen A."/>
            <person name="Mondo S."/>
            <person name="Riley R."/>
            <person name="Salamov A."/>
            <person name="Simmons B.A."/>
            <person name="Magnuson J.K."/>
            <person name="Henrissat B."/>
            <person name="Mortensen U.H."/>
            <person name="Larsen T.O."/>
            <person name="Devries R.P."/>
            <person name="Grigoriev I.V."/>
            <person name="Machida M."/>
            <person name="Baker S.E."/>
            <person name="Andersen M.R."/>
        </authorList>
    </citation>
    <scope>NUCLEOTIDE SEQUENCE [LARGE SCALE GENOMIC DNA]</scope>
    <source>
        <strain evidence="2 3">CBS 117626</strain>
    </source>
</reference>
<dbReference type="InterPro" id="IPR016181">
    <property type="entry name" value="Acyl_CoA_acyltransferase"/>
</dbReference>
<dbReference type="Pfam" id="PF00583">
    <property type="entry name" value="Acetyltransf_1"/>
    <property type="match status" value="1"/>
</dbReference>
<dbReference type="InterPro" id="IPR052777">
    <property type="entry name" value="Acetyltransferase_Enz"/>
</dbReference>
<accession>A0A5N6UYR9</accession>
<keyword evidence="3" id="KW-1185">Reference proteome</keyword>
<dbReference type="GO" id="GO:0016747">
    <property type="term" value="F:acyltransferase activity, transferring groups other than amino-acyl groups"/>
    <property type="evidence" value="ECO:0007669"/>
    <property type="project" value="InterPro"/>
</dbReference>
<feature type="domain" description="N-acetyltransferase" evidence="1">
    <location>
        <begin position="17"/>
        <end position="176"/>
    </location>
</feature>
<dbReference type="AlphaFoldDB" id="A0A5N6UYR9"/>
<evidence type="ECO:0000313" key="3">
    <source>
        <dbReference type="Proteomes" id="UP000326950"/>
    </source>
</evidence>
<evidence type="ECO:0000313" key="2">
    <source>
        <dbReference type="EMBL" id="KAE8163839.1"/>
    </source>
</evidence>
<dbReference type="SUPFAM" id="SSF55729">
    <property type="entry name" value="Acyl-CoA N-acyltransferases (Nat)"/>
    <property type="match status" value="1"/>
</dbReference>